<proteinExistence type="predicted"/>
<feature type="non-terminal residue" evidence="1">
    <location>
        <position position="60"/>
    </location>
</feature>
<evidence type="ECO:0000313" key="2">
    <source>
        <dbReference type="Proteomes" id="UP000676336"/>
    </source>
</evidence>
<name>A0A8S3B3S2_9BILA</name>
<dbReference type="Gene3D" id="2.60.40.10">
    <property type="entry name" value="Immunoglobulins"/>
    <property type="match status" value="1"/>
</dbReference>
<dbReference type="AlphaFoldDB" id="A0A8S3B3S2"/>
<dbReference type="Proteomes" id="UP000676336">
    <property type="component" value="Unassembled WGS sequence"/>
</dbReference>
<evidence type="ECO:0000313" key="1">
    <source>
        <dbReference type="EMBL" id="CAF4769695.1"/>
    </source>
</evidence>
<protein>
    <recommendedName>
        <fullName evidence="3">Immunoglobulin I-set domain-containing protein</fullName>
    </recommendedName>
</protein>
<reference evidence="1" key="1">
    <citation type="submission" date="2021-02" db="EMBL/GenBank/DDBJ databases">
        <authorList>
            <person name="Nowell W R."/>
        </authorList>
    </citation>
    <scope>NUCLEOTIDE SEQUENCE</scope>
</reference>
<dbReference type="SUPFAM" id="SSF48726">
    <property type="entry name" value="Immunoglobulin"/>
    <property type="match status" value="1"/>
</dbReference>
<dbReference type="InterPro" id="IPR036179">
    <property type="entry name" value="Ig-like_dom_sf"/>
</dbReference>
<gene>
    <name evidence="1" type="ORF">SMN809_LOCUS45887</name>
</gene>
<dbReference type="EMBL" id="CAJOBI010141414">
    <property type="protein sequence ID" value="CAF4769695.1"/>
    <property type="molecule type" value="Genomic_DNA"/>
</dbReference>
<comment type="caution">
    <text evidence="1">The sequence shown here is derived from an EMBL/GenBank/DDBJ whole genome shotgun (WGS) entry which is preliminary data.</text>
</comment>
<organism evidence="1 2">
    <name type="scientific">Rotaria magnacalcarata</name>
    <dbReference type="NCBI Taxonomy" id="392030"/>
    <lineage>
        <taxon>Eukaryota</taxon>
        <taxon>Metazoa</taxon>
        <taxon>Spiralia</taxon>
        <taxon>Gnathifera</taxon>
        <taxon>Rotifera</taxon>
        <taxon>Eurotatoria</taxon>
        <taxon>Bdelloidea</taxon>
        <taxon>Philodinida</taxon>
        <taxon>Philodinidae</taxon>
        <taxon>Rotaria</taxon>
    </lineage>
</organism>
<feature type="non-terminal residue" evidence="1">
    <location>
        <position position="1"/>
    </location>
</feature>
<dbReference type="InterPro" id="IPR013783">
    <property type="entry name" value="Ig-like_fold"/>
</dbReference>
<evidence type="ECO:0008006" key="3">
    <source>
        <dbReference type="Google" id="ProtNLM"/>
    </source>
</evidence>
<accession>A0A8S3B3S2</accession>
<sequence length="60" mass="6439">AQLTKKDSGTYKLTAKNVKGDSSATIQLNIEGINYKMPDGLAPSFINKPSIKQDAKTVTV</sequence>